<reference evidence="2" key="1">
    <citation type="journal article" date="2019" name="Int. J. Syst. Evol. Microbiol.">
        <title>The Global Catalogue of Microorganisms (GCM) 10K type strain sequencing project: providing services to taxonomists for standard genome sequencing and annotation.</title>
        <authorList>
            <consortium name="The Broad Institute Genomics Platform"/>
            <consortium name="The Broad Institute Genome Sequencing Center for Infectious Disease"/>
            <person name="Wu L."/>
            <person name="Ma J."/>
        </authorList>
    </citation>
    <scope>NUCLEOTIDE SEQUENCE [LARGE SCALE GENOMIC DNA]</scope>
    <source>
        <strain evidence="2">CGMCC 1.12286</strain>
    </source>
</reference>
<evidence type="ECO:0000313" key="1">
    <source>
        <dbReference type="EMBL" id="MFD1674163.1"/>
    </source>
</evidence>
<protein>
    <submittedName>
        <fullName evidence="1">Uncharacterized protein</fullName>
    </submittedName>
</protein>
<keyword evidence="2" id="KW-1185">Reference proteome</keyword>
<evidence type="ECO:0000313" key="2">
    <source>
        <dbReference type="Proteomes" id="UP001597079"/>
    </source>
</evidence>
<dbReference type="Proteomes" id="UP001597079">
    <property type="component" value="Unassembled WGS sequence"/>
</dbReference>
<organism evidence="1 2">
    <name type="scientific">Alicyclobacillus fodiniaquatilis</name>
    <dbReference type="NCBI Taxonomy" id="1661150"/>
    <lineage>
        <taxon>Bacteria</taxon>
        <taxon>Bacillati</taxon>
        <taxon>Bacillota</taxon>
        <taxon>Bacilli</taxon>
        <taxon>Bacillales</taxon>
        <taxon>Alicyclobacillaceae</taxon>
        <taxon>Alicyclobacillus</taxon>
    </lineage>
</organism>
<name>A0ABW4JER9_9BACL</name>
<comment type="caution">
    <text evidence="1">The sequence shown here is derived from an EMBL/GenBank/DDBJ whole genome shotgun (WGS) entry which is preliminary data.</text>
</comment>
<dbReference type="EMBL" id="JBHUCX010000018">
    <property type="protein sequence ID" value="MFD1674163.1"/>
    <property type="molecule type" value="Genomic_DNA"/>
</dbReference>
<gene>
    <name evidence="1" type="ORF">ACFSB2_05480</name>
</gene>
<dbReference type="RefSeq" id="WP_377942193.1">
    <property type="nucleotide sequence ID" value="NZ_JBHUCX010000018.1"/>
</dbReference>
<proteinExistence type="predicted"/>
<accession>A0ABW4JER9</accession>
<sequence length="88" mass="10537">MIETPNWMISTAILHQQAIQLFYSNSRELSITFLKTNKKPLKHSSIRFQHDACTNVHAKERFHYITWNQLSLWNWSEFDEESPVFLLV</sequence>